<dbReference type="PANTHER" id="PTHR43808:SF27">
    <property type="entry name" value="PROTEIN ROCB"/>
    <property type="match status" value="1"/>
</dbReference>
<reference evidence="1" key="1">
    <citation type="submission" date="2021-03" db="EMBL/GenBank/DDBJ databases">
        <title>Taxonomic study of Clostridium polyendosporum from meadow-gley soil under rice.</title>
        <authorList>
            <person name="Kobayashi H."/>
            <person name="Tanizawa Y."/>
            <person name="Yagura M."/>
        </authorList>
    </citation>
    <scope>NUCLEOTIDE SEQUENCE</scope>
    <source>
        <strain evidence="1">JCM 30710</strain>
    </source>
</reference>
<dbReference type="GO" id="GO:0016787">
    <property type="term" value="F:hydrolase activity"/>
    <property type="evidence" value="ECO:0007669"/>
    <property type="project" value="InterPro"/>
</dbReference>
<proteinExistence type="predicted"/>
<dbReference type="SUPFAM" id="SSF53187">
    <property type="entry name" value="Zn-dependent exopeptidases"/>
    <property type="match status" value="1"/>
</dbReference>
<name>A0A919RXJ5_9CLOT</name>
<dbReference type="PIRSF" id="PIRSF010386">
    <property type="entry name" value="RocB"/>
    <property type="match status" value="1"/>
</dbReference>
<dbReference type="Proteomes" id="UP000679179">
    <property type="component" value="Unassembled WGS sequence"/>
</dbReference>
<gene>
    <name evidence="1" type="primary">rocB</name>
    <name evidence="1" type="ORF">CPJCM30710_02620</name>
</gene>
<evidence type="ECO:0000313" key="1">
    <source>
        <dbReference type="EMBL" id="GIM27596.1"/>
    </source>
</evidence>
<dbReference type="RefSeq" id="WP_212902357.1">
    <property type="nucleotide sequence ID" value="NZ_BOPZ01000002.1"/>
</dbReference>
<keyword evidence="2" id="KW-1185">Reference proteome</keyword>
<comment type="caution">
    <text evidence="1">The sequence shown here is derived from an EMBL/GenBank/DDBJ whole genome shotgun (WGS) entry which is preliminary data.</text>
</comment>
<dbReference type="Gene3D" id="3.40.630.10">
    <property type="entry name" value="Zn peptidases"/>
    <property type="match status" value="1"/>
</dbReference>
<dbReference type="InterPro" id="IPR012166">
    <property type="entry name" value="Uncharacterised_RocB"/>
</dbReference>
<evidence type="ECO:0000313" key="2">
    <source>
        <dbReference type="Proteomes" id="UP000679179"/>
    </source>
</evidence>
<dbReference type="PANTHER" id="PTHR43808">
    <property type="entry name" value="ACETYLORNITHINE DEACETYLASE"/>
    <property type="match status" value="1"/>
</dbReference>
<accession>A0A919RXJ5</accession>
<dbReference type="InterPro" id="IPR050072">
    <property type="entry name" value="Peptidase_M20A"/>
</dbReference>
<dbReference type="EMBL" id="BOPZ01000002">
    <property type="protein sequence ID" value="GIM27596.1"/>
    <property type="molecule type" value="Genomic_DNA"/>
</dbReference>
<dbReference type="AlphaFoldDB" id="A0A919RXJ5"/>
<organism evidence="1 2">
    <name type="scientific">Clostridium polyendosporum</name>
    <dbReference type="NCBI Taxonomy" id="69208"/>
    <lineage>
        <taxon>Bacteria</taxon>
        <taxon>Bacillati</taxon>
        <taxon>Bacillota</taxon>
        <taxon>Clostridia</taxon>
        <taxon>Eubacteriales</taxon>
        <taxon>Clostridiaceae</taxon>
        <taxon>Clostridium</taxon>
    </lineage>
</organism>
<protein>
    <submittedName>
        <fullName evidence="1">Peptidase M20</fullName>
    </submittedName>
</protein>
<dbReference type="Pfam" id="PF01546">
    <property type="entry name" value="Peptidase_M20"/>
    <property type="match status" value="1"/>
</dbReference>
<sequence>MKKYYDEVEQLTLELVKIKSINNSEGEREIAEKIYEYISSMDYFKTNKDLVWSVPLKNDPYGRINVFALIKGKKGISKKTIIIHGHMDTVGVEDFGELAPYAFNPLELQEKLKELKLDEEVRRDLASGDWMFGRGVTDMKSGVAAHLAALKELSTMAEELEGNILFTSNPVEENQHTGIIEALEVLTDLKSSQGLEYALTINNDFTSPLYEGDNNKYVYVGAAGKLLPCFFIFGKETHVGQCFEGLDPNLIASELFKLIDFNTELCDEYEGEYTVPPTSLKLKDLKLSYNVQTPCAAYMYFNYFVHNISVKEVVEILKQKGEEAFNNAINYLNSEYEKYCYKVKKHFTKLPWKSKVITFDQLYNEVKIKLGDKLDEEINTITKELKTKGNDARELCLKIVERVKQLSEDKDPVIILFFSPPYCPHNTLKSNNIEEDMLLKSLEAVLKDFAALENMKDFKILRFFPSLSDSSYLKVDDDYESIDTLVNNFPNWEKIYNIPIKEIKNLNIPAVNFGTYGKDAHKWIERVYKPYTFETLPRLTVYTIKRFLENSLEE</sequence>
<dbReference type="InterPro" id="IPR002933">
    <property type="entry name" value="Peptidase_M20"/>
</dbReference>